<dbReference type="EMBL" id="FRBX01000008">
    <property type="protein sequence ID" value="SHN19515.1"/>
    <property type="molecule type" value="Genomic_DNA"/>
</dbReference>
<sequence length="1153" mass="125183">MNSDTQNIGIGTTIIADDIPIVFQASFNSTTLSIEVKSCKFDLAETVKERFNSLNVIIPEGSSKLSVAKFSGAISRTDQHKKPNTNGEYRLIKFAGEMEEITIPIPILSDISIDKAFFYYLYLSPNAANSQSNFKDQIIFLGCNLSIKQNTKLSQVLKDATLKAAYFLSNNASVIYFAFSGKINVGKIIEAIFGVTTLNLTIDVESAGIFRVAKTAAQKTIPGKEGAPDTTAPEVTYLDALRQIASLQNKSEGPAADSDVSRYMPSTFPLAEKTINENGTSITKVGIRAGNEIDTDFTAQFTEAFSGEDITGICFWVMINFNQISLFGSLITIGYKNEQVNSLILYGFKTENKKSGTPEPVTAAYFYAQLPAITFLNFLTLEGLKGRQGILFKYISNKNQYELSGSITFTAFEKSFVFGGDLLVNDDKLVATVDITIGSPNQSINKPLGMTGINFGRLYLCINKTFAKKAEGTQQEVKEKLDLAIGGYIDFNFSEVKLQLQGNVVFEDKEARLVLVSLNAKPALTLNQFVREVIQKPWKWVDQVTKQIGFISGTMYYLSVPESVKDKKNYTFSYANPIQLDQPQNLDGSTGGGIANALTVFKPGYHIHADLLLFEKYVFVIDLSVQTDGITLSGSYGGTYENGKITIATVITAFFISLESPVLSIGTVGGNNFEISISNLKLFGTTIGDKIIAKYQNGIFTGTYSLNNPKFGFEWQWTKKQGSGGFSITKIDGIDTEELKSIAALVQKLNDMTSGGCESIVDTMFAGLKSSFSPALQEGKSPTDNRNGTMLMPLKIKYTFSVGDTTIMSDSIMMDLNVTIPTSIGGLPGAMIETLVFNMGGIVEQLLKSPTFYKAIALEMAKKGAAKLAARMLCRAAEEVAKDLAQALSKALAEGLITAGLEGLVELGAVITAVFAAGIAGAVGGLLGILEKVWDAIKKIFGGDDGKQEAQDKLNAIKAPVQQLISSLDSSLEKMAATIQVTSLEAGINDQGNYMLNWNFPAPSKNLGENLHIVYQLNFLGGEIGSRGIPSKIPPTGFKAMTSTTYNREWPEMLQEDPDFRMNASIQTSITGYTFLTQEAENNLQSTINTLNQIGDSLDGAVAFNKELQAFVTKMKGYNKNGLTSEIVYATQTGESTQLRIGQAVIGINTRIT</sequence>
<proteinExistence type="predicted"/>
<keyword evidence="1" id="KW-0472">Membrane</keyword>
<evidence type="ECO:0000313" key="5">
    <source>
        <dbReference type="Proteomes" id="UP000198431"/>
    </source>
</evidence>
<accession>A0AB36NW85</accession>
<protein>
    <submittedName>
        <fullName evidence="2">Uncharacterized protein</fullName>
    </submittedName>
</protein>
<evidence type="ECO:0000256" key="1">
    <source>
        <dbReference type="SAM" id="Phobius"/>
    </source>
</evidence>
<keyword evidence="1" id="KW-1133">Transmembrane helix</keyword>
<dbReference type="EMBL" id="MUHB01000020">
    <property type="protein sequence ID" value="OXB00841.1"/>
    <property type="molecule type" value="Genomic_DNA"/>
</dbReference>
<dbReference type="AlphaFoldDB" id="A0AB36NW85"/>
<dbReference type="Proteomes" id="UP000184216">
    <property type="component" value="Unassembled WGS sequence"/>
</dbReference>
<organism evidence="2 5">
    <name type="scientific">Flavobacterium pectinovorum</name>
    <dbReference type="NCBI Taxonomy" id="29533"/>
    <lineage>
        <taxon>Bacteria</taxon>
        <taxon>Pseudomonadati</taxon>
        <taxon>Bacteroidota</taxon>
        <taxon>Flavobacteriia</taxon>
        <taxon>Flavobacteriales</taxon>
        <taxon>Flavobacteriaceae</taxon>
        <taxon>Flavobacterium</taxon>
    </lineage>
</organism>
<name>A0AB36NW85_9FLAO</name>
<reference evidence="2 5" key="1">
    <citation type="submission" date="2016-11" db="EMBL/GenBank/DDBJ databases">
        <title>Whole genomes of Flavobacteriaceae.</title>
        <authorList>
            <person name="Stine C."/>
            <person name="Li C."/>
            <person name="Tadesse D."/>
        </authorList>
    </citation>
    <scope>NUCLEOTIDE SEQUENCE [LARGE SCALE GENOMIC DNA]</scope>
    <source>
        <strain evidence="2 5">ATCC 19366</strain>
    </source>
</reference>
<keyword evidence="4" id="KW-1185">Reference proteome</keyword>
<evidence type="ECO:0000313" key="4">
    <source>
        <dbReference type="Proteomes" id="UP000184216"/>
    </source>
</evidence>
<dbReference type="RefSeq" id="WP_073398204.1">
    <property type="nucleotide sequence ID" value="NZ_FRBX01000008.1"/>
</dbReference>
<dbReference type="Proteomes" id="UP000198431">
    <property type="component" value="Unassembled WGS sequence"/>
</dbReference>
<keyword evidence="1" id="KW-0812">Transmembrane</keyword>
<reference evidence="3 4" key="2">
    <citation type="submission" date="2016-11" db="EMBL/GenBank/DDBJ databases">
        <authorList>
            <person name="Varghese N."/>
            <person name="Submissions S."/>
        </authorList>
    </citation>
    <scope>NUCLEOTIDE SEQUENCE [LARGE SCALE GENOMIC DNA]</scope>
    <source>
        <strain evidence="3 4">DSM 6368</strain>
    </source>
</reference>
<feature type="transmembrane region" description="Helical" evidence="1">
    <location>
        <begin position="907"/>
        <end position="930"/>
    </location>
</feature>
<evidence type="ECO:0000313" key="2">
    <source>
        <dbReference type="EMBL" id="OXB00841.1"/>
    </source>
</evidence>
<evidence type="ECO:0000313" key="3">
    <source>
        <dbReference type="EMBL" id="SHN19515.1"/>
    </source>
</evidence>
<gene>
    <name evidence="2" type="ORF">B0A72_18895</name>
    <name evidence="3" type="ORF">SAMN05444387_4600</name>
</gene>
<comment type="caution">
    <text evidence="2">The sequence shown here is derived from an EMBL/GenBank/DDBJ whole genome shotgun (WGS) entry which is preliminary data.</text>
</comment>